<evidence type="ECO:0000256" key="10">
    <source>
        <dbReference type="SAM" id="MobiDB-lite"/>
    </source>
</evidence>
<dbReference type="GO" id="GO:0003954">
    <property type="term" value="F:NADH dehydrogenase activity"/>
    <property type="evidence" value="ECO:0007669"/>
    <property type="project" value="TreeGrafter"/>
</dbReference>
<dbReference type="GO" id="GO:0098796">
    <property type="term" value="C:membrane protein complex"/>
    <property type="evidence" value="ECO:0007669"/>
    <property type="project" value="UniProtKB-ARBA"/>
</dbReference>
<keyword evidence="6" id="KW-0411">Iron-sulfur</keyword>
<dbReference type="STRING" id="1227549.SAMN05444007_102405"/>
<reference evidence="11 12" key="1">
    <citation type="submission" date="2016-10" db="EMBL/GenBank/DDBJ databases">
        <authorList>
            <person name="de Groot N.N."/>
        </authorList>
    </citation>
    <scope>NUCLEOTIDE SEQUENCE [LARGE SCALE GENOMIC DNA]</scope>
    <source>
        <strain evidence="11 12">DSM 29340</strain>
    </source>
</reference>
<dbReference type="InterPro" id="IPR036249">
    <property type="entry name" value="Thioredoxin-like_sf"/>
</dbReference>
<dbReference type="Gene3D" id="1.10.150.20">
    <property type="entry name" value="5' to 3' exonuclease, C-terminal subdomain"/>
    <property type="match status" value="1"/>
</dbReference>
<dbReference type="GO" id="GO:0098662">
    <property type="term" value="P:inorganic cation transmembrane transport"/>
    <property type="evidence" value="ECO:0007669"/>
    <property type="project" value="UniProtKB-ARBA"/>
</dbReference>
<dbReference type="OrthoDB" id="9807941at2"/>
<keyword evidence="3" id="KW-0479">Metal-binding</keyword>
<evidence type="ECO:0000256" key="2">
    <source>
        <dbReference type="ARBA" id="ARBA00022714"/>
    </source>
</evidence>
<dbReference type="InterPro" id="IPR041921">
    <property type="entry name" value="NuoE_N"/>
</dbReference>
<evidence type="ECO:0000256" key="1">
    <source>
        <dbReference type="ARBA" id="ARBA00010643"/>
    </source>
</evidence>
<dbReference type="RefSeq" id="WP_092362936.1">
    <property type="nucleotide sequence ID" value="NZ_BMGV01000002.1"/>
</dbReference>
<comment type="catalytic activity">
    <reaction evidence="9">
        <text>a quinone + NADH + 5 H(+)(in) = a quinol + NAD(+) + 4 H(+)(out)</text>
        <dbReference type="Rhea" id="RHEA:57888"/>
        <dbReference type="ChEBI" id="CHEBI:15378"/>
        <dbReference type="ChEBI" id="CHEBI:24646"/>
        <dbReference type="ChEBI" id="CHEBI:57540"/>
        <dbReference type="ChEBI" id="CHEBI:57945"/>
        <dbReference type="ChEBI" id="CHEBI:132124"/>
    </reaction>
</comment>
<dbReference type="GO" id="GO:0051537">
    <property type="term" value="F:2 iron, 2 sulfur cluster binding"/>
    <property type="evidence" value="ECO:0007669"/>
    <property type="project" value="UniProtKB-KW"/>
</dbReference>
<evidence type="ECO:0000256" key="3">
    <source>
        <dbReference type="ARBA" id="ARBA00022723"/>
    </source>
</evidence>
<dbReference type="PANTHER" id="PTHR10371:SF3">
    <property type="entry name" value="NADH DEHYDROGENASE [UBIQUINONE] FLAVOPROTEIN 2, MITOCHONDRIAL"/>
    <property type="match status" value="1"/>
</dbReference>
<protein>
    <submittedName>
        <fullName evidence="11">NADH dehydrogenase subunit E</fullName>
    </submittedName>
</protein>
<dbReference type="SUPFAM" id="SSF52833">
    <property type="entry name" value="Thioredoxin-like"/>
    <property type="match status" value="1"/>
</dbReference>
<dbReference type="GO" id="GO:0031967">
    <property type="term" value="C:organelle envelope"/>
    <property type="evidence" value="ECO:0007669"/>
    <property type="project" value="UniProtKB-ARBA"/>
</dbReference>
<evidence type="ECO:0000313" key="11">
    <source>
        <dbReference type="EMBL" id="SEI81493.1"/>
    </source>
</evidence>
<dbReference type="PANTHER" id="PTHR10371">
    <property type="entry name" value="NADH DEHYDROGENASE UBIQUINONE FLAVOPROTEIN 2, MITOCHONDRIAL"/>
    <property type="match status" value="1"/>
</dbReference>
<keyword evidence="4" id="KW-1278">Translocase</keyword>
<comment type="similarity">
    <text evidence="1">Belongs to the complex I 24 kDa subunit family.</text>
</comment>
<dbReference type="NCBIfam" id="TIGR01958">
    <property type="entry name" value="nuoE_fam"/>
    <property type="match status" value="1"/>
</dbReference>
<organism evidence="11 12">
    <name type="scientific">Cribrihabitans marinus</name>
    <dbReference type="NCBI Taxonomy" id="1227549"/>
    <lineage>
        <taxon>Bacteria</taxon>
        <taxon>Pseudomonadati</taxon>
        <taxon>Pseudomonadota</taxon>
        <taxon>Alphaproteobacteria</taxon>
        <taxon>Rhodobacterales</taxon>
        <taxon>Paracoccaceae</taxon>
        <taxon>Cribrihabitans</taxon>
    </lineage>
</organism>
<evidence type="ECO:0000256" key="9">
    <source>
        <dbReference type="ARBA" id="ARBA00047712"/>
    </source>
</evidence>
<evidence type="ECO:0000256" key="8">
    <source>
        <dbReference type="ARBA" id="ARBA00034078"/>
    </source>
</evidence>
<evidence type="ECO:0000256" key="5">
    <source>
        <dbReference type="ARBA" id="ARBA00023004"/>
    </source>
</evidence>
<dbReference type="CDD" id="cd03064">
    <property type="entry name" value="TRX_Fd_NuoE"/>
    <property type="match status" value="1"/>
</dbReference>
<dbReference type="Proteomes" id="UP000199379">
    <property type="component" value="Unassembled WGS sequence"/>
</dbReference>
<dbReference type="NCBIfam" id="NF005724">
    <property type="entry name" value="PRK07539.1-4"/>
    <property type="match status" value="1"/>
</dbReference>
<accession>A0A1H6TN42</accession>
<comment type="cofactor">
    <cofactor evidence="8">
        <name>[2Fe-2S] cluster</name>
        <dbReference type="ChEBI" id="CHEBI:190135"/>
    </cofactor>
</comment>
<dbReference type="GO" id="GO:0022890">
    <property type="term" value="F:inorganic cation transmembrane transporter activity"/>
    <property type="evidence" value="ECO:0007669"/>
    <property type="project" value="UniProtKB-ARBA"/>
</dbReference>
<dbReference type="GO" id="GO:0046872">
    <property type="term" value="F:metal ion binding"/>
    <property type="evidence" value="ECO:0007669"/>
    <property type="project" value="UniProtKB-KW"/>
</dbReference>
<name>A0A1H6TN42_9RHOB</name>
<proteinExistence type="inferred from homology"/>
<gene>
    <name evidence="11" type="ORF">SAMN05444007_102405</name>
</gene>
<evidence type="ECO:0000256" key="7">
    <source>
        <dbReference type="ARBA" id="ARBA00023027"/>
    </source>
</evidence>
<dbReference type="GO" id="GO:0008324">
    <property type="term" value="F:monoatomic cation transmembrane transporter activity"/>
    <property type="evidence" value="ECO:0007669"/>
    <property type="project" value="UniProtKB-ARBA"/>
</dbReference>
<dbReference type="Pfam" id="PF01257">
    <property type="entry name" value="2Fe-2S_thioredx"/>
    <property type="match status" value="1"/>
</dbReference>
<evidence type="ECO:0000256" key="4">
    <source>
        <dbReference type="ARBA" id="ARBA00022967"/>
    </source>
</evidence>
<sequence>MLRRLHPDQPEDFAFTEANRKWAEAQITKYPEGRQASAIIPLLWRAQEQESWLSRPAIEHVADMLDMPYIRALEVASFYFMFHLQPVGSVAHIQVCGTTSCMICGAEDLVAVCREKIAPKPHEVSADGKMSWEEVECLGACANAPMAQIGKDYYEDLTAESFGRIIDELIAGKVPVPGPQNGRYAAEPLKGLTSLTEYDSGRTQHNASVQLATELGDTVKHIDGSEVPVLTPWLTDRPATPKNGRSVDDADRSQGRPVDETGTSKQEAPAKTRAKPKAEASAEPEEQQPETLTSARDGKPDDLKLLKGVGPKLEQTLNELGFFHFDQIAAWTPEQVAWVDNRLKFKGRIDRDDWIEQAKTLAAGGETEFSARVKKDEGD</sequence>
<dbReference type="Gene3D" id="3.40.30.10">
    <property type="entry name" value="Glutaredoxin"/>
    <property type="match status" value="1"/>
</dbReference>
<keyword evidence="2" id="KW-0001">2Fe-2S</keyword>
<evidence type="ECO:0000256" key="6">
    <source>
        <dbReference type="ARBA" id="ARBA00023014"/>
    </source>
</evidence>
<keyword evidence="7" id="KW-0520">NAD</keyword>
<dbReference type="FunFam" id="1.10.10.1590:FF:000001">
    <property type="entry name" value="NADH-quinone oxidoreductase subunit E"/>
    <property type="match status" value="1"/>
</dbReference>
<dbReference type="GO" id="GO:0022804">
    <property type="term" value="F:active transmembrane transporter activity"/>
    <property type="evidence" value="ECO:0007669"/>
    <property type="project" value="UniProtKB-ARBA"/>
</dbReference>
<dbReference type="Gene3D" id="1.10.10.1590">
    <property type="entry name" value="NADH-quinone oxidoreductase subunit E"/>
    <property type="match status" value="1"/>
</dbReference>
<feature type="compositionally biased region" description="Basic and acidic residues" evidence="10">
    <location>
        <begin position="245"/>
        <end position="259"/>
    </location>
</feature>
<dbReference type="NCBIfam" id="NF009040">
    <property type="entry name" value="PRK12373.1"/>
    <property type="match status" value="1"/>
</dbReference>
<dbReference type="GO" id="GO:1902494">
    <property type="term" value="C:catalytic complex"/>
    <property type="evidence" value="ECO:0007669"/>
    <property type="project" value="UniProtKB-ARBA"/>
</dbReference>
<dbReference type="InterPro" id="IPR002023">
    <property type="entry name" value="NuoE-like"/>
</dbReference>
<keyword evidence="5" id="KW-0408">Iron</keyword>
<keyword evidence="12" id="KW-1185">Reference proteome</keyword>
<feature type="region of interest" description="Disordered" evidence="10">
    <location>
        <begin position="230"/>
        <end position="303"/>
    </location>
</feature>
<dbReference type="InterPro" id="IPR042128">
    <property type="entry name" value="NuoE_dom"/>
</dbReference>
<dbReference type="GO" id="GO:0031090">
    <property type="term" value="C:organelle membrane"/>
    <property type="evidence" value="ECO:0007669"/>
    <property type="project" value="UniProtKB-ARBA"/>
</dbReference>
<dbReference type="AlphaFoldDB" id="A0A1H6TN42"/>
<dbReference type="FunFam" id="3.40.30.10:FF:000022">
    <property type="entry name" value="NADH dehydrogenase flavoprotein 2, mitochondrial"/>
    <property type="match status" value="1"/>
</dbReference>
<dbReference type="EMBL" id="FNYD01000002">
    <property type="protein sequence ID" value="SEI81493.1"/>
    <property type="molecule type" value="Genomic_DNA"/>
</dbReference>
<evidence type="ECO:0000313" key="12">
    <source>
        <dbReference type="Proteomes" id="UP000199379"/>
    </source>
</evidence>